<dbReference type="PANTHER" id="PTHR43744">
    <property type="entry name" value="ABC TRANSPORTER PERMEASE PROTEIN MG189-RELATED-RELATED"/>
    <property type="match status" value="1"/>
</dbReference>
<evidence type="ECO:0000256" key="2">
    <source>
        <dbReference type="ARBA" id="ARBA00022448"/>
    </source>
</evidence>
<keyword evidence="5 7" id="KW-1133">Transmembrane helix</keyword>
<evidence type="ECO:0000313" key="9">
    <source>
        <dbReference type="EMBL" id="MFC5403106.1"/>
    </source>
</evidence>
<dbReference type="EMBL" id="JBHSMI010000020">
    <property type="protein sequence ID" value="MFC5403106.1"/>
    <property type="molecule type" value="Genomic_DNA"/>
</dbReference>
<feature type="domain" description="ABC transmembrane type-1" evidence="8">
    <location>
        <begin position="74"/>
        <end position="273"/>
    </location>
</feature>
<gene>
    <name evidence="9" type="ORF">ACFPOF_10235</name>
</gene>
<sequence>MHYRSKSRLLFEVFNYAAFGAFTLLILFPFANAIAISFSDFQSVSNGEVRFWPKGFNTASYELILTNKYFLATLGNTIFLTLVNTLLTIVLALAAGYALASKHMVGGKVLMNFYLIPMYFTGGLIPFYLMVQNLQLGETYWALILPVVVNVFYIIIFRNSIANVPAELGESAEMDGASDLVILFRIIFPVISPMVAAFVIFSAVTFWNEWFNVLLFISDMKKSTLQFWLRGVLTRTFDPFQLFGRDTLVNYRANEMAAAIVTILPVVLIYPFLQRFFIHGIIVGAVKG</sequence>
<comment type="subcellular location">
    <subcellularLocation>
        <location evidence="1">Cell membrane</location>
        <topology evidence="1">Multi-pass membrane protein</topology>
    </subcellularLocation>
</comment>
<evidence type="ECO:0000259" key="8">
    <source>
        <dbReference type="PROSITE" id="PS50928"/>
    </source>
</evidence>
<dbReference type="PROSITE" id="PS50928">
    <property type="entry name" value="ABC_TM1"/>
    <property type="match status" value="1"/>
</dbReference>
<keyword evidence="3" id="KW-1003">Cell membrane</keyword>
<evidence type="ECO:0000313" key="10">
    <source>
        <dbReference type="Proteomes" id="UP001596113"/>
    </source>
</evidence>
<evidence type="ECO:0000256" key="5">
    <source>
        <dbReference type="ARBA" id="ARBA00022989"/>
    </source>
</evidence>
<dbReference type="Proteomes" id="UP001596113">
    <property type="component" value="Unassembled WGS sequence"/>
</dbReference>
<evidence type="ECO:0000256" key="7">
    <source>
        <dbReference type="SAM" id="Phobius"/>
    </source>
</evidence>
<dbReference type="SUPFAM" id="SSF161098">
    <property type="entry name" value="MetI-like"/>
    <property type="match status" value="1"/>
</dbReference>
<evidence type="ECO:0000256" key="1">
    <source>
        <dbReference type="ARBA" id="ARBA00004651"/>
    </source>
</evidence>
<dbReference type="RefSeq" id="WP_378132150.1">
    <property type="nucleotide sequence ID" value="NZ_JBHSMI010000020.1"/>
</dbReference>
<dbReference type="InterPro" id="IPR035906">
    <property type="entry name" value="MetI-like_sf"/>
</dbReference>
<organism evidence="9 10">
    <name type="scientific">Cohnella soli</name>
    <dbReference type="NCBI Taxonomy" id="425005"/>
    <lineage>
        <taxon>Bacteria</taxon>
        <taxon>Bacillati</taxon>
        <taxon>Bacillota</taxon>
        <taxon>Bacilli</taxon>
        <taxon>Bacillales</taxon>
        <taxon>Paenibacillaceae</taxon>
        <taxon>Cohnella</taxon>
    </lineage>
</organism>
<keyword evidence="2" id="KW-0813">Transport</keyword>
<dbReference type="PANTHER" id="PTHR43744:SF9">
    <property type="entry name" value="POLYGALACTURONAN_RHAMNOGALACTURONAN TRANSPORT SYSTEM PERMEASE PROTEIN YTCP"/>
    <property type="match status" value="1"/>
</dbReference>
<feature type="transmembrane region" description="Helical" evidence="7">
    <location>
        <begin position="182"/>
        <end position="207"/>
    </location>
</feature>
<keyword evidence="4 7" id="KW-0812">Transmembrane</keyword>
<name>A0ABW0HPF7_9BACL</name>
<feature type="transmembrane region" description="Helical" evidence="7">
    <location>
        <begin position="141"/>
        <end position="161"/>
    </location>
</feature>
<comment type="caution">
    <text evidence="9">The sequence shown here is derived from an EMBL/GenBank/DDBJ whole genome shotgun (WGS) entry which is preliminary data.</text>
</comment>
<accession>A0ABW0HPF7</accession>
<evidence type="ECO:0000256" key="4">
    <source>
        <dbReference type="ARBA" id="ARBA00022692"/>
    </source>
</evidence>
<feature type="transmembrane region" description="Helical" evidence="7">
    <location>
        <begin position="78"/>
        <end position="100"/>
    </location>
</feature>
<keyword evidence="10" id="KW-1185">Reference proteome</keyword>
<dbReference type="InterPro" id="IPR000515">
    <property type="entry name" value="MetI-like"/>
</dbReference>
<feature type="transmembrane region" description="Helical" evidence="7">
    <location>
        <begin position="112"/>
        <end position="129"/>
    </location>
</feature>
<protein>
    <submittedName>
        <fullName evidence="9">Carbohydrate ABC transporter permease</fullName>
    </submittedName>
</protein>
<evidence type="ECO:0000256" key="3">
    <source>
        <dbReference type="ARBA" id="ARBA00022475"/>
    </source>
</evidence>
<reference evidence="10" key="1">
    <citation type="journal article" date="2019" name="Int. J. Syst. Evol. Microbiol.">
        <title>The Global Catalogue of Microorganisms (GCM) 10K type strain sequencing project: providing services to taxonomists for standard genome sequencing and annotation.</title>
        <authorList>
            <consortium name="The Broad Institute Genomics Platform"/>
            <consortium name="The Broad Institute Genome Sequencing Center for Infectious Disease"/>
            <person name="Wu L."/>
            <person name="Ma J."/>
        </authorList>
    </citation>
    <scope>NUCLEOTIDE SEQUENCE [LARGE SCALE GENOMIC DNA]</scope>
    <source>
        <strain evidence="10">CGMCC 1.18575</strain>
    </source>
</reference>
<proteinExistence type="predicted"/>
<evidence type="ECO:0000256" key="6">
    <source>
        <dbReference type="ARBA" id="ARBA00023136"/>
    </source>
</evidence>
<dbReference type="CDD" id="cd06261">
    <property type="entry name" value="TM_PBP2"/>
    <property type="match status" value="1"/>
</dbReference>
<keyword evidence="6 7" id="KW-0472">Membrane</keyword>
<dbReference type="Gene3D" id="1.10.3720.10">
    <property type="entry name" value="MetI-like"/>
    <property type="match status" value="1"/>
</dbReference>
<feature type="transmembrane region" description="Helical" evidence="7">
    <location>
        <begin position="256"/>
        <end position="273"/>
    </location>
</feature>